<gene>
    <name evidence="3" type="ORF">PHYPSEUDO_011623</name>
</gene>
<dbReference type="OrthoDB" id="113484at2759"/>
<reference evidence="3" key="1">
    <citation type="submission" date="2021-02" db="EMBL/GenBank/DDBJ databases">
        <authorList>
            <person name="Palmer J.M."/>
        </authorList>
    </citation>
    <scope>NUCLEOTIDE SEQUENCE</scope>
    <source>
        <strain evidence="3">SCRP734</strain>
    </source>
</reference>
<feature type="transmembrane region" description="Helical" evidence="1">
    <location>
        <begin position="170"/>
        <end position="191"/>
    </location>
</feature>
<evidence type="ECO:0000313" key="3">
    <source>
        <dbReference type="EMBL" id="KAG7377457.1"/>
    </source>
</evidence>
<keyword evidence="1" id="KW-0472">Membrane</keyword>
<keyword evidence="4" id="KW-1185">Reference proteome</keyword>
<sequence length="194" mass="21268">MGFGYFLALLLATCIVCYSNVANAEQTILEADSIRTSFRSESAEQAVQGRKLTVEAEETTVDAEDEERGVDIINKLKTLLQKSTQSVKFFQKNPAVVREVESLKNSPVVAQSLKTVKENPVMMKQINTLNQHPEVLTSLQNAPAAQSVDKLQTFLTKGQTRGTDAGHPGFLVSFFLIMGGFIATLLLVNFLTQA</sequence>
<dbReference type="AlphaFoldDB" id="A0A8T1V820"/>
<keyword evidence="1" id="KW-0812">Transmembrane</keyword>
<dbReference type="EMBL" id="JAGDFM010000523">
    <property type="protein sequence ID" value="KAG7377457.1"/>
    <property type="molecule type" value="Genomic_DNA"/>
</dbReference>
<organism evidence="3 4">
    <name type="scientific">Phytophthora pseudosyringae</name>
    <dbReference type="NCBI Taxonomy" id="221518"/>
    <lineage>
        <taxon>Eukaryota</taxon>
        <taxon>Sar</taxon>
        <taxon>Stramenopiles</taxon>
        <taxon>Oomycota</taxon>
        <taxon>Peronosporomycetes</taxon>
        <taxon>Peronosporales</taxon>
        <taxon>Peronosporaceae</taxon>
        <taxon>Phytophthora</taxon>
    </lineage>
</organism>
<name>A0A8T1V820_9STRA</name>
<comment type="caution">
    <text evidence="3">The sequence shown here is derived from an EMBL/GenBank/DDBJ whole genome shotgun (WGS) entry which is preliminary data.</text>
</comment>
<evidence type="ECO:0000256" key="2">
    <source>
        <dbReference type="SAM" id="SignalP"/>
    </source>
</evidence>
<keyword evidence="1" id="KW-1133">Transmembrane helix</keyword>
<feature type="chain" id="PRO_5035935219" description="RxLR effector protein" evidence="2">
    <location>
        <begin position="25"/>
        <end position="194"/>
    </location>
</feature>
<protein>
    <recommendedName>
        <fullName evidence="5">RxLR effector protein</fullName>
    </recommendedName>
</protein>
<evidence type="ECO:0000256" key="1">
    <source>
        <dbReference type="SAM" id="Phobius"/>
    </source>
</evidence>
<dbReference type="Proteomes" id="UP000694044">
    <property type="component" value="Unassembled WGS sequence"/>
</dbReference>
<feature type="signal peptide" evidence="2">
    <location>
        <begin position="1"/>
        <end position="24"/>
    </location>
</feature>
<evidence type="ECO:0008006" key="5">
    <source>
        <dbReference type="Google" id="ProtNLM"/>
    </source>
</evidence>
<accession>A0A8T1V820</accession>
<evidence type="ECO:0000313" key="4">
    <source>
        <dbReference type="Proteomes" id="UP000694044"/>
    </source>
</evidence>
<keyword evidence="2" id="KW-0732">Signal</keyword>
<proteinExistence type="predicted"/>